<feature type="domain" description="GH18" evidence="1">
    <location>
        <begin position="1"/>
        <end position="73"/>
    </location>
</feature>
<protein>
    <recommendedName>
        <fullName evidence="1">GH18 domain-containing protein</fullName>
    </recommendedName>
</protein>
<name>A0A8H3GQ71_9AGAM</name>
<dbReference type="InterPro" id="IPR017853">
    <property type="entry name" value="GH"/>
</dbReference>
<evidence type="ECO:0000313" key="3">
    <source>
        <dbReference type="Proteomes" id="UP000663846"/>
    </source>
</evidence>
<dbReference type="EMBL" id="CAJMWS010000729">
    <property type="protein sequence ID" value="CAE6460878.1"/>
    <property type="molecule type" value="Genomic_DNA"/>
</dbReference>
<evidence type="ECO:0000259" key="1">
    <source>
        <dbReference type="PROSITE" id="PS51910"/>
    </source>
</evidence>
<dbReference type="Gene3D" id="3.20.20.80">
    <property type="entry name" value="Glycosidases"/>
    <property type="match status" value="1"/>
</dbReference>
<accession>A0A8H3GQ71</accession>
<dbReference type="PROSITE" id="PS51910">
    <property type="entry name" value="GH18_2"/>
    <property type="match status" value="1"/>
</dbReference>
<dbReference type="SUPFAM" id="SSF51445">
    <property type="entry name" value="(Trans)glycosidases"/>
    <property type="match status" value="1"/>
</dbReference>
<sequence>MIPTSATSATFIASVKLFLSTYKLDGIGIDVEYPASVERGGLPSNTPNLTALFKEPRAALPSAEISLATPSSY</sequence>
<dbReference type="GO" id="GO:0005975">
    <property type="term" value="P:carbohydrate metabolic process"/>
    <property type="evidence" value="ECO:0007669"/>
    <property type="project" value="InterPro"/>
</dbReference>
<dbReference type="AlphaFoldDB" id="A0A8H3GQ71"/>
<reference evidence="2" key="1">
    <citation type="submission" date="2021-01" db="EMBL/GenBank/DDBJ databases">
        <authorList>
            <person name="Kaushik A."/>
        </authorList>
    </citation>
    <scope>NUCLEOTIDE SEQUENCE</scope>
    <source>
        <strain evidence="2">AG1-1C</strain>
    </source>
</reference>
<dbReference type="InterPro" id="IPR001223">
    <property type="entry name" value="Glyco_hydro18_cat"/>
</dbReference>
<gene>
    <name evidence="2" type="ORF">RDB_LOCUS159535</name>
</gene>
<dbReference type="Proteomes" id="UP000663846">
    <property type="component" value="Unassembled WGS sequence"/>
</dbReference>
<evidence type="ECO:0000313" key="2">
    <source>
        <dbReference type="EMBL" id="CAE6460878.1"/>
    </source>
</evidence>
<comment type="caution">
    <text evidence="2">The sequence shown here is derived from an EMBL/GenBank/DDBJ whole genome shotgun (WGS) entry which is preliminary data.</text>
</comment>
<organism evidence="2 3">
    <name type="scientific">Rhizoctonia solani</name>
    <dbReference type="NCBI Taxonomy" id="456999"/>
    <lineage>
        <taxon>Eukaryota</taxon>
        <taxon>Fungi</taxon>
        <taxon>Dikarya</taxon>
        <taxon>Basidiomycota</taxon>
        <taxon>Agaricomycotina</taxon>
        <taxon>Agaricomycetes</taxon>
        <taxon>Cantharellales</taxon>
        <taxon>Ceratobasidiaceae</taxon>
        <taxon>Rhizoctonia</taxon>
    </lineage>
</organism>
<proteinExistence type="predicted"/>